<gene>
    <name evidence="7" type="ORF">QAA55_027010</name>
</gene>
<keyword evidence="4" id="KW-0963">Cytoplasm</keyword>
<dbReference type="Pfam" id="PF05509">
    <property type="entry name" value="TraY"/>
    <property type="match status" value="2"/>
</dbReference>
<keyword evidence="5" id="KW-0184">Conjugation</keyword>
<comment type="subcellular location">
    <subcellularLocation>
        <location evidence="1">Cytoplasm</location>
    </subcellularLocation>
</comment>
<sequence>MNTRPALGQSVSLKVDDNTHEKLLNAKERSGRSRAGEIVVRIKDHLSRYPDFYPTVTYQNVSFGPIVNARFDDETNKKLIAAKNKSNRSKSHEVFLRLQDHLEQFPDFYNSETTEEMKKHN</sequence>
<organism evidence="7 8">
    <name type="scientific">Enterobacter asburiae</name>
    <dbReference type="NCBI Taxonomy" id="61645"/>
    <lineage>
        <taxon>Bacteria</taxon>
        <taxon>Pseudomonadati</taxon>
        <taxon>Pseudomonadota</taxon>
        <taxon>Gammaproteobacteria</taxon>
        <taxon>Enterobacterales</taxon>
        <taxon>Enterobacteriaceae</taxon>
        <taxon>Enterobacter</taxon>
        <taxon>Enterobacter cloacae complex</taxon>
    </lineage>
</organism>
<name>A0ABU6L125_ENTAS</name>
<keyword evidence="8" id="KW-1185">Reference proteome</keyword>
<comment type="similarity">
    <text evidence="2">Belongs to the TraY family.</text>
</comment>
<evidence type="ECO:0000256" key="5">
    <source>
        <dbReference type="ARBA" id="ARBA00022971"/>
    </source>
</evidence>
<dbReference type="EMBL" id="JARTQQ020000004">
    <property type="protein sequence ID" value="MEC5731990.1"/>
    <property type="molecule type" value="Genomic_DNA"/>
</dbReference>
<evidence type="ECO:0000313" key="7">
    <source>
        <dbReference type="EMBL" id="MEC5731990.1"/>
    </source>
</evidence>
<evidence type="ECO:0000256" key="3">
    <source>
        <dbReference type="ARBA" id="ARBA00020541"/>
    </source>
</evidence>
<comment type="caution">
    <text evidence="7">The sequence shown here is derived from an EMBL/GenBank/DDBJ whole genome shotgun (WGS) entry which is preliminary data.</text>
</comment>
<evidence type="ECO:0000256" key="4">
    <source>
        <dbReference type="ARBA" id="ARBA00022490"/>
    </source>
</evidence>
<accession>A0ABU6L125</accession>
<evidence type="ECO:0000256" key="6">
    <source>
        <dbReference type="ARBA" id="ARBA00023125"/>
    </source>
</evidence>
<dbReference type="Proteomes" id="UP001175344">
    <property type="component" value="Unassembled WGS sequence"/>
</dbReference>
<protein>
    <recommendedName>
        <fullName evidence="3">Relaxosome protein TraY</fullName>
    </recommendedName>
</protein>
<evidence type="ECO:0000313" key="8">
    <source>
        <dbReference type="Proteomes" id="UP001175344"/>
    </source>
</evidence>
<dbReference type="InterPro" id="IPR008876">
    <property type="entry name" value="TraY"/>
</dbReference>
<evidence type="ECO:0000256" key="1">
    <source>
        <dbReference type="ARBA" id="ARBA00004496"/>
    </source>
</evidence>
<dbReference type="RefSeq" id="WP_080461227.1">
    <property type="nucleotide sequence ID" value="NZ_JAJSXZ010000035.1"/>
</dbReference>
<proteinExistence type="inferred from homology"/>
<reference evidence="7 8" key="1">
    <citation type="journal article" date="2023" name="Nat. Commun.">
        <title>Genomic dissection of endemic carbapenem resistance reveals metallo-beta-lactamase dissemination through clonal, plasmid and integron transfer.</title>
        <authorList>
            <person name="Macesic N."/>
            <person name="Hawkey J."/>
            <person name="Vezina B."/>
            <person name="Wisniewski J.A."/>
            <person name="Cottingham H."/>
            <person name="Blakeway L.V."/>
            <person name="Harshegyi T."/>
            <person name="Pragastis K."/>
            <person name="Badoordeen G.Z."/>
            <person name="Dennison A."/>
            <person name="Spelman D.W."/>
            <person name="Jenney A.W.J."/>
            <person name="Peleg A.Y."/>
        </authorList>
    </citation>
    <scope>NUCLEOTIDE SEQUENCE [LARGE SCALE GENOMIC DNA]</scope>
    <source>
        <strain evidence="7 8">CPO239</strain>
    </source>
</reference>
<evidence type="ECO:0000256" key="2">
    <source>
        <dbReference type="ARBA" id="ARBA00007183"/>
    </source>
</evidence>
<keyword evidence="6" id="KW-0238">DNA-binding</keyword>